<dbReference type="InterPro" id="IPR036638">
    <property type="entry name" value="HLH_DNA-bd_sf"/>
</dbReference>
<evidence type="ECO:0000313" key="1">
    <source>
        <dbReference type="EMBL" id="MCV9884348.1"/>
    </source>
</evidence>
<proteinExistence type="predicted"/>
<dbReference type="SUPFAM" id="SSF140500">
    <property type="entry name" value="BAS1536-like"/>
    <property type="match status" value="1"/>
</dbReference>
<dbReference type="InterPro" id="IPR037208">
    <property type="entry name" value="Spo0E-like_sf"/>
</dbReference>
<dbReference type="RefSeq" id="WP_264141318.1">
    <property type="nucleotide sequence ID" value="NZ_JAOYEY010000017.1"/>
</dbReference>
<keyword evidence="2" id="KW-1185">Reference proteome</keyword>
<comment type="caution">
    <text evidence="1">The sequence shown here is derived from an EMBL/GenBank/DDBJ whole genome shotgun (WGS) entry which is preliminary data.</text>
</comment>
<name>A0ABT3DBY9_9BACI</name>
<evidence type="ECO:0000313" key="2">
    <source>
        <dbReference type="Proteomes" id="UP001526147"/>
    </source>
</evidence>
<accession>A0ABT3DBY9</accession>
<gene>
    <name evidence="1" type="ORF">OIH86_01620</name>
</gene>
<dbReference type="Gene3D" id="4.10.280.10">
    <property type="entry name" value="Helix-loop-helix DNA-binding domain"/>
    <property type="match status" value="1"/>
</dbReference>
<dbReference type="Pfam" id="PF09388">
    <property type="entry name" value="SpoOE-like"/>
    <property type="match status" value="1"/>
</dbReference>
<dbReference type="InterPro" id="IPR018540">
    <property type="entry name" value="Spo0E-like"/>
</dbReference>
<protein>
    <submittedName>
        <fullName evidence="1">Aspartyl-phosphate phosphatase Spo0E family protein</fullName>
    </submittedName>
</protein>
<organism evidence="1 2">
    <name type="scientific">Metabacillus halosaccharovorans</name>
    <dbReference type="NCBI Taxonomy" id="930124"/>
    <lineage>
        <taxon>Bacteria</taxon>
        <taxon>Bacillati</taxon>
        <taxon>Bacillota</taxon>
        <taxon>Bacilli</taxon>
        <taxon>Bacillales</taxon>
        <taxon>Bacillaceae</taxon>
        <taxon>Metabacillus</taxon>
    </lineage>
</organism>
<dbReference type="EMBL" id="JAOYEY010000017">
    <property type="protein sequence ID" value="MCV9884348.1"/>
    <property type="molecule type" value="Genomic_DNA"/>
</dbReference>
<reference evidence="1 2" key="1">
    <citation type="submission" date="2022-10" db="EMBL/GenBank/DDBJ databases">
        <title>Draft genome assembly of moderately radiation resistant bacterium Metabacillus halosaccharovorans.</title>
        <authorList>
            <person name="Pal S."/>
            <person name="Gopinathan A."/>
        </authorList>
    </citation>
    <scope>NUCLEOTIDE SEQUENCE [LARGE SCALE GENOMIC DNA]</scope>
    <source>
        <strain evidence="1 2">VITHBRA001</strain>
    </source>
</reference>
<dbReference type="Proteomes" id="UP001526147">
    <property type="component" value="Unassembled WGS sequence"/>
</dbReference>
<sequence length="77" mass="8814">MENKVTHSNQSNPYDLLVQIDVLKSELIEFGLYLGLNHPITVSLSQSLDKKLTEFQKIDFMQIKNLINNPSKALINQ</sequence>